<feature type="transmembrane region" description="Helical" evidence="10">
    <location>
        <begin position="75"/>
        <end position="100"/>
    </location>
</feature>
<dbReference type="PANTHER" id="PTHR37468">
    <property type="entry name" value="SULFATE TRANSPORTER CYSZ"/>
    <property type="match status" value="1"/>
</dbReference>
<evidence type="ECO:0000256" key="2">
    <source>
        <dbReference type="ARBA" id="ARBA00022448"/>
    </source>
</evidence>
<feature type="transmembrane region" description="Helical" evidence="10">
    <location>
        <begin position="135"/>
        <end position="153"/>
    </location>
</feature>
<sequence>MVSEFFTGIRCLGRGFAYWRRRPGLMALGLVPGLIALALLAAAIIPLLLNLGGLTAWATPFADGWEPFWRDAVRAVVGVVATIAVLALASVTFTALTLLIGDPFYQRIWRAIETDLGGEVPEGDGGFLVALGESIRLIALGALVALLALALGFVPLVGAPLAAVAGVLLTGRLLARELTGRALNARDIPTVDRSRLFAGRRARLLGFGAAVQLCFMVPLGAVFVMPPAVAGATVLARDLLSDRSTTAAGHA</sequence>
<reference evidence="11 12" key="1">
    <citation type="submission" date="2020-08" db="EMBL/GenBank/DDBJ databases">
        <title>A Genomic Blueprint of the Chicken Gut Microbiome.</title>
        <authorList>
            <person name="Gilroy R."/>
            <person name="Ravi A."/>
            <person name="Getino M."/>
            <person name="Pursley I."/>
            <person name="Horton D.L."/>
            <person name="Alikhan N.-F."/>
            <person name="Baker D."/>
            <person name="Gharbi K."/>
            <person name="Hall N."/>
            <person name="Watson M."/>
            <person name="Adriaenssens E.M."/>
            <person name="Foster-Nyarko E."/>
            <person name="Jarju S."/>
            <person name="Secka A."/>
            <person name="Antonio M."/>
            <person name="Oren A."/>
            <person name="Chaudhuri R."/>
            <person name="La Ragione R.M."/>
            <person name="Hildebrand F."/>
            <person name="Pallen M.J."/>
        </authorList>
    </citation>
    <scope>NUCLEOTIDE SEQUENCE [LARGE SCALE GENOMIC DNA]</scope>
    <source>
        <strain evidence="11 12">Re1</strain>
    </source>
</reference>
<evidence type="ECO:0000313" key="11">
    <source>
        <dbReference type="EMBL" id="MBD8012280.1"/>
    </source>
</evidence>
<evidence type="ECO:0000256" key="1">
    <source>
        <dbReference type="ARBA" id="ARBA00004141"/>
    </source>
</evidence>
<evidence type="ECO:0000256" key="5">
    <source>
        <dbReference type="ARBA" id="ARBA00022605"/>
    </source>
</evidence>
<evidence type="ECO:0000313" key="12">
    <source>
        <dbReference type="Proteomes" id="UP000611521"/>
    </source>
</evidence>
<feature type="transmembrane region" description="Helical" evidence="10">
    <location>
        <begin position="204"/>
        <end position="225"/>
    </location>
</feature>
<dbReference type="EMBL" id="JACSPX010000001">
    <property type="protein sequence ID" value="MBD8012280.1"/>
    <property type="molecule type" value="Genomic_DNA"/>
</dbReference>
<keyword evidence="9 10" id="KW-0472">Membrane</keyword>
<comment type="subcellular location">
    <subcellularLocation>
        <location evidence="1">Membrane</location>
        <topology evidence="1">Multi-pass membrane protein</topology>
    </subcellularLocation>
</comment>
<gene>
    <name evidence="11" type="ORF">H9633_08190</name>
</gene>
<organism evidence="11 12">
    <name type="scientific">Microbacterium commune</name>
    <dbReference type="NCBI Taxonomy" id="2762219"/>
    <lineage>
        <taxon>Bacteria</taxon>
        <taxon>Bacillati</taxon>
        <taxon>Actinomycetota</taxon>
        <taxon>Actinomycetes</taxon>
        <taxon>Micrococcales</taxon>
        <taxon>Microbacteriaceae</taxon>
        <taxon>Microbacterium</taxon>
    </lineage>
</organism>
<accession>A0ABR8W5H9</accession>
<feature type="transmembrane region" description="Helical" evidence="10">
    <location>
        <begin position="24"/>
        <end position="49"/>
    </location>
</feature>
<evidence type="ECO:0000256" key="3">
    <source>
        <dbReference type="ARBA" id="ARBA00022475"/>
    </source>
</evidence>
<keyword evidence="8" id="KW-0764">Sulfate transport</keyword>
<evidence type="ECO:0000256" key="6">
    <source>
        <dbReference type="ARBA" id="ARBA00022692"/>
    </source>
</evidence>
<evidence type="ECO:0000256" key="7">
    <source>
        <dbReference type="ARBA" id="ARBA00022989"/>
    </source>
</evidence>
<keyword evidence="4" id="KW-0997">Cell inner membrane</keyword>
<dbReference type="PANTHER" id="PTHR37468:SF1">
    <property type="entry name" value="SULFATE TRANSPORTER CYSZ"/>
    <property type="match status" value="1"/>
</dbReference>
<dbReference type="Proteomes" id="UP000611521">
    <property type="component" value="Unassembled WGS sequence"/>
</dbReference>
<keyword evidence="7 10" id="KW-1133">Transmembrane helix</keyword>
<dbReference type="RefSeq" id="WP_191712753.1">
    <property type="nucleotide sequence ID" value="NZ_JACSPX010000001.1"/>
</dbReference>
<proteinExistence type="predicted"/>
<dbReference type="InterPro" id="IPR059112">
    <property type="entry name" value="CysZ/EI24"/>
</dbReference>
<keyword evidence="12" id="KW-1185">Reference proteome</keyword>
<comment type="caution">
    <text evidence="11">The sequence shown here is derived from an EMBL/GenBank/DDBJ whole genome shotgun (WGS) entry which is preliminary data.</text>
</comment>
<keyword evidence="3" id="KW-1003">Cell membrane</keyword>
<keyword evidence="6 10" id="KW-0812">Transmembrane</keyword>
<dbReference type="Pfam" id="PF07264">
    <property type="entry name" value="EI24"/>
    <property type="match status" value="1"/>
</dbReference>
<keyword evidence="2" id="KW-0813">Transport</keyword>
<name>A0ABR8W5H9_9MICO</name>
<evidence type="ECO:0000256" key="8">
    <source>
        <dbReference type="ARBA" id="ARBA00023032"/>
    </source>
</evidence>
<evidence type="ECO:0000256" key="4">
    <source>
        <dbReference type="ARBA" id="ARBA00022519"/>
    </source>
</evidence>
<evidence type="ECO:0000256" key="10">
    <source>
        <dbReference type="SAM" id="Phobius"/>
    </source>
</evidence>
<evidence type="ECO:0000256" key="9">
    <source>
        <dbReference type="ARBA" id="ARBA00023136"/>
    </source>
</evidence>
<dbReference type="InterPro" id="IPR050480">
    <property type="entry name" value="CysZ-like"/>
</dbReference>
<keyword evidence="5" id="KW-0028">Amino-acid biosynthesis</keyword>
<protein>
    <submittedName>
        <fullName evidence="11">EI24 domain-containing protein</fullName>
    </submittedName>
</protein>